<dbReference type="GO" id="GO:0046872">
    <property type="term" value="F:metal ion binding"/>
    <property type="evidence" value="ECO:0007669"/>
    <property type="project" value="UniProtKB-KW"/>
</dbReference>
<dbReference type="InterPro" id="IPR037171">
    <property type="entry name" value="NagB/RpiA_transferase-like"/>
</dbReference>
<sequence length="184" mass="19552">MAVPPPAPSVKNDLRRSLRAVRRGAAGRIVPAAQAFIDRLRPGLTVASYHPVGGEADPQLLNAATQAAGCRLALPYVIDRATPMIFLAWDGGTLLPGPFGLQQLSPDAPGVTPDIILTPLVGFDRAGNRLGQGAGHYDRAFAEYPQAWRVGVAFSIQEVAQLPCDPWDVPLNAIATDTEWITPA</sequence>
<reference evidence="5 6" key="1">
    <citation type="submission" date="2020-08" db="EMBL/GenBank/DDBJ databases">
        <title>Genomic Encyclopedia of Type Strains, Phase IV (KMG-IV): sequencing the most valuable type-strain genomes for metagenomic binning, comparative biology and taxonomic classification.</title>
        <authorList>
            <person name="Goeker M."/>
        </authorList>
    </citation>
    <scope>NUCLEOTIDE SEQUENCE [LARGE SCALE GENOMIC DNA]</scope>
    <source>
        <strain evidence="5 6">DSM 100044</strain>
    </source>
</reference>
<evidence type="ECO:0000256" key="2">
    <source>
        <dbReference type="ARBA" id="ARBA00022741"/>
    </source>
</evidence>
<gene>
    <name evidence="5" type="ORF">FHS94_000819</name>
</gene>
<comment type="cofactor">
    <cofactor evidence="4">
        <name>Mg(2+)</name>
        <dbReference type="ChEBI" id="CHEBI:18420"/>
    </cofactor>
</comment>
<keyword evidence="5" id="KW-0436">Ligase</keyword>
<dbReference type="Proteomes" id="UP000546200">
    <property type="component" value="Unassembled WGS sequence"/>
</dbReference>
<accession>A0A7W9BBX8</accession>
<evidence type="ECO:0000256" key="1">
    <source>
        <dbReference type="ARBA" id="ARBA00010638"/>
    </source>
</evidence>
<comment type="similarity">
    <text evidence="1 4">Belongs to the 5-formyltetrahydrofolate cyclo-ligase family.</text>
</comment>
<proteinExistence type="inferred from homology"/>
<evidence type="ECO:0000313" key="6">
    <source>
        <dbReference type="Proteomes" id="UP000546200"/>
    </source>
</evidence>
<dbReference type="EMBL" id="JACIJK010000002">
    <property type="protein sequence ID" value="MBB5713996.1"/>
    <property type="molecule type" value="Genomic_DNA"/>
</dbReference>
<keyword evidence="4" id="KW-0460">Magnesium</keyword>
<dbReference type="PANTHER" id="PTHR23407">
    <property type="entry name" value="ATPASE INHIBITOR/5-FORMYLTETRAHYDROFOLATE CYCLO-LIGASE"/>
    <property type="match status" value="1"/>
</dbReference>
<dbReference type="InterPro" id="IPR002698">
    <property type="entry name" value="FTHF_cligase"/>
</dbReference>
<comment type="catalytic activity">
    <reaction evidence="4">
        <text>(6S)-5-formyl-5,6,7,8-tetrahydrofolate + ATP = (6R)-5,10-methenyltetrahydrofolate + ADP + phosphate</text>
        <dbReference type="Rhea" id="RHEA:10488"/>
        <dbReference type="ChEBI" id="CHEBI:30616"/>
        <dbReference type="ChEBI" id="CHEBI:43474"/>
        <dbReference type="ChEBI" id="CHEBI:57455"/>
        <dbReference type="ChEBI" id="CHEBI:57457"/>
        <dbReference type="ChEBI" id="CHEBI:456216"/>
        <dbReference type="EC" id="6.3.3.2"/>
    </reaction>
</comment>
<dbReference type="PANTHER" id="PTHR23407:SF1">
    <property type="entry name" value="5-FORMYLTETRAHYDROFOLATE CYCLO-LIGASE"/>
    <property type="match status" value="1"/>
</dbReference>
<dbReference type="InterPro" id="IPR024185">
    <property type="entry name" value="FTHF_cligase-like_sf"/>
</dbReference>
<dbReference type="Gene3D" id="3.40.50.10420">
    <property type="entry name" value="NagB/RpiA/CoA transferase-like"/>
    <property type="match status" value="1"/>
</dbReference>
<dbReference type="GO" id="GO:0005524">
    <property type="term" value="F:ATP binding"/>
    <property type="evidence" value="ECO:0007669"/>
    <property type="project" value="UniProtKB-KW"/>
</dbReference>
<dbReference type="Pfam" id="PF01812">
    <property type="entry name" value="5-FTHF_cyc-lig"/>
    <property type="match status" value="1"/>
</dbReference>
<dbReference type="NCBIfam" id="TIGR02727">
    <property type="entry name" value="MTHFS_bact"/>
    <property type="match status" value="1"/>
</dbReference>
<dbReference type="SUPFAM" id="SSF100950">
    <property type="entry name" value="NagB/RpiA/CoA transferase-like"/>
    <property type="match status" value="1"/>
</dbReference>
<evidence type="ECO:0000313" key="5">
    <source>
        <dbReference type="EMBL" id="MBB5713996.1"/>
    </source>
</evidence>
<organism evidence="5 6">
    <name type="scientific">Sphingomonas aerophila</name>
    <dbReference type="NCBI Taxonomy" id="1344948"/>
    <lineage>
        <taxon>Bacteria</taxon>
        <taxon>Pseudomonadati</taxon>
        <taxon>Pseudomonadota</taxon>
        <taxon>Alphaproteobacteria</taxon>
        <taxon>Sphingomonadales</taxon>
        <taxon>Sphingomonadaceae</taxon>
        <taxon>Sphingomonas</taxon>
    </lineage>
</organism>
<comment type="caution">
    <text evidence="5">The sequence shown here is derived from an EMBL/GenBank/DDBJ whole genome shotgun (WGS) entry which is preliminary data.</text>
</comment>
<evidence type="ECO:0000256" key="4">
    <source>
        <dbReference type="RuleBase" id="RU361279"/>
    </source>
</evidence>
<keyword evidence="4" id="KW-0479">Metal-binding</keyword>
<evidence type="ECO:0000256" key="3">
    <source>
        <dbReference type="ARBA" id="ARBA00022840"/>
    </source>
</evidence>
<dbReference type="EC" id="6.3.3.2" evidence="4"/>
<keyword evidence="6" id="KW-1185">Reference proteome</keyword>
<name>A0A7W9BBX8_9SPHN</name>
<protein>
    <recommendedName>
        <fullName evidence="4">5-formyltetrahydrofolate cyclo-ligase</fullName>
        <ecNumber evidence="4">6.3.3.2</ecNumber>
    </recommendedName>
</protein>
<dbReference type="GO" id="GO:0035999">
    <property type="term" value="P:tetrahydrofolate interconversion"/>
    <property type="evidence" value="ECO:0007669"/>
    <property type="project" value="TreeGrafter"/>
</dbReference>
<dbReference type="AlphaFoldDB" id="A0A7W9BBX8"/>
<dbReference type="GO" id="GO:0009396">
    <property type="term" value="P:folic acid-containing compound biosynthetic process"/>
    <property type="evidence" value="ECO:0007669"/>
    <property type="project" value="TreeGrafter"/>
</dbReference>
<keyword evidence="2 4" id="KW-0547">Nucleotide-binding</keyword>
<dbReference type="GO" id="GO:0030272">
    <property type="term" value="F:5-formyltetrahydrofolate cyclo-ligase activity"/>
    <property type="evidence" value="ECO:0007669"/>
    <property type="project" value="UniProtKB-EC"/>
</dbReference>
<keyword evidence="3 4" id="KW-0067">ATP-binding</keyword>